<dbReference type="Proteomes" id="UP001260872">
    <property type="component" value="Unassembled WGS sequence"/>
</dbReference>
<dbReference type="EMBL" id="JAVKGT010000010">
    <property type="protein sequence ID" value="MDR5711522.1"/>
    <property type="molecule type" value="Genomic_DNA"/>
</dbReference>
<dbReference type="Gene3D" id="2.60.120.10">
    <property type="entry name" value="Jelly Rolls"/>
    <property type="match status" value="1"/>
</dbReference>
<comment type="caution">
    <text evidence="1">The sequence shown here is derived from an EMBL/GenBank/DDBJ whole genome shotgun (WGS) entry which is preliminary data.</text>
</comment>
<dbReference type="SUPFAM" id="SSF51182">
    <property type="entry name" value="RmlC-like cupins"/>
    <property type="match status" value="1"/>
</dbReference>
<dbReference type="RefSeq" id="WP_310536905.1">
    <property type="nucleotide sequence ID" value="NZ_BAAAOC010000020.1"/>
</dbReference>
<accession>A0ABU1FS74</accession>
<evidence type="ECO:0000313" key="1">
    <source>
        <dbReference type="EMBL" id="MDR5711522.1"/>
    </source>
</evidence>
<organism evidence="1 2">
    <name type="scientific">Nesterenkonia flava</name>
    <dbReference type="NCBI Taxonomy" id="469799"/>
    <lineage>
        <taxon>Bacteria</taxon>
        <taxon>Bacillati</taxon>
        <taxon>Actinomycetota</taxon>
        <taxon>Actinomycetes</taxon>
        <taxon>Micrococcales</taxon>
        <taxon>Micrococcaceae</taxon>
        <taxon>Nesterenkonia</taxon>
    </lineage>
</organism>
<name>A0ABU1FS74_9MICC</name>
<evidence type="ECO:0008006" key="3">
    <source>
        <dbReference type="Google" id="ProtNLM"/>
    </source>
</evidence>
<proteinExistence type="predicted"/>
<sequence length="419" mass="46537">MSKAGPYEGVTSSQEAMERAMTSGNGVLRLAPAWVPRAFCTPGKRIRLHPNDYYPLGKDRGGIDERWLASAIRAENGPRTDPFEGLSLVVDPEGGVIPFDEFIAHFQDQALGTLWDTHQGWPMYSKFFDNQAPLPFHIHHRDEHAALVGKPGKPEAYYFPPQMNNHLGEFGYTFFGLHPETTRQDVVDKLEQFLTGGDNNITALSRAYRITLGTGWDVPAGILHAPASVCTYEPQAACDVFAMTESWSNHREVPDELLWKDVPEEHHGNLDFVVDLVDWDRNVDNHFYSNRFTPPVETTASSQGQGWTEKWITYRSPSFSAKELTVQPGSSVAVEETDAYGLICVGGTGEIDGQPLMSATMVRYGQLTCDEYFVTAPAASAGVTIRNTHPTEDLVILKHFGPGNRELERDRLTLPLGTA</sequence>
<dbReference type="InterPro" id="IPR014710">
    <property type="entry name" value="RmlC-like_jellyroll"/>
</dbReference>
<evidence type="ECO:0000313" key="2">
    <source>
        <dbReference type="Proteomes" id="UP001260872"/>
    </source>
</evidence>
<dbReference type="InterPro" id="IPR011051">
    <property type="entry name" value="RmlC_Cupin_sf"/>
</dbReference>
<reference evidence="2" key="1">
    <citation type="submission" date="2023-07" db="EMBL/GenBank/DDBJ databases">
        <title>Description of three actinobacteria isolated from air of manufacturing shop in a pharmaceutical factory.</title>
        <authorList>
            <person name="Zhang D.-F."/>
        </authorList>
    </citation>
    <scope>NUCLEOTIDE SEQUENCE [LARGE SCALE GENOMIC DNA]</scope>
    <source>
        <strain evidence="2">CCTCC AB 207010</strain>
    </source>
</reference>
<protein>
    <recommendedName>
        <fullName evidence="3">Mannose-6-phosphate isomerase</fullName>
    </recommendedName>
</protein>
<keyword evidence="2" id="KW-1185">Reference proteome</keyword>
<gene>
    <name evidence="1" type="ORF">RH857_05160</name>
</gene>